<evidence type="ECO:0000259" key="2">
    <source>
        <dbReference type="Pfam" id="PF08327"/>
    </source>
</evidence>
<evidence type="ECO:0000313" key="4">
    <source>
        <dbReference type="Proteomes" id="UP001597237"/>
    </source>
</evidence>
<dbReference type="SUPFAM" id="SSF55961">
    <property type="entry name" value="Bet v1-like"/>
    <property type="match status" value="1"/>
</dbReference>
<reference evidence="4" key="1">
    <citation type="journal article" date="2019" name="Int. J. Syst. Evol. Microbiol.">
        <title>The Global Catalogue of Microorganisms (GCM) 10K type strain sequencing project: providing services to taxonomists for standard genome sequencing and annotation.</title>
        <authorList>
            <consortium name="The Broad Institute Genomics Platform"/>
            <consortium name="The Broad Institute Genome Sequencing Center for Infectious Disease"/>
            <person name="Wu L."/>
            <person name="Ma J."/>
        </authorList>
    </citation>
    <scope>NUCLEOTIDE SEQUENCE [LARGE SCALE GENOMIC DNA]</scope>
    <source>
        <strain evidence="4">DFY28</strain>
    </source>
</reference>
<evidence type="ECO:0000313" key="3">
    <source>
        <dbReference type="EMBL" id="MFD1782381.1"/>
    </source>
</evidence>
<accession>A0ABW4MXL6</accession>
<protein>
    <submittedName>
        <fullName evidence="3">SRPBCC domain-containing protein</fullName>
    </submittedName>
</protein>
<dbReference type="InterPro" id="IPR023393">
    <property type="entry name" value="START-like_dom_sf"/>
</dbReference>
<gene>
    <name evidence="3" type="ORF">ACFSC0_03160</name>
</gene>
<comment type="similarity">
    <text evidence="1">Belongs to the AHA1 family.</text>
</comment>
<organism evidence="3 4">
    <name type="scientific">Phenylobacterium terrae</name>
    <dbReference type="NCBI Taxonomy" id="2665495"/>
    <lineage>
        <taxon>Bacteria</taxon>
        <taxon>Pseudomonadati</taxon>
        <taxon>Pseudomonadota</taxon>
        <taxon>Alphaproteobacteria</taxon>
        <taxon>Caulobacterales</taxon>
        <taxon>Caulobacteraceae</taxon>
        <taxon>Phenylobacterium</taxon>
    </lineage>
</organism>
<dbReference type="CDD" id="cd07814">
    <property type="entry name" value="SRPBCC_CalC_Aha1-like"/>
    <property type="match status" value="1"/>
</dbReference>
<sequence length="159" mass="18469">MDTLEFPSVRDDELLIRRSFAAPASLVFLIWSRREHMMRWLGPKDFTCTHLDLDFREGGAYRACIRSEAYGDSWFGGRLLQIEPNRKIVMTFAWDEGSGRDLETTITVTFQEREGRTLQTFHQRPFSSVEVRDSHIGGWSECFEREQAYAERLAQGGQP</sequence>
<name>A0ABW4MXL6_9CAUL</name>
<feature type="domain" description="Activator of Hsp90 ATPase homologue 1/2-like C-terminal" evidence="2">
    <location>
        <begin position="22"/>
        <end position="145"/>
    </location>
</feature>
<dbReference type="EMBL" id="JBHUEY010000001">
    <property type="protein sequence ID" value="MFD1782381.1"/>
    <property type="molecule type" value="Genomic_DNA"/>
</dbReference>
<keyword evidence="4" id="KW-1185">Reference proteome</keyword>
<dbReference type="Proteomes" id="UP001597237">
    <property type="component" value="Unassembled WGS sequence"/>
</dbReference>
<dbReference type="Pfam" id="PF08327">
    <property type="entry name" value="AHSA1"/>
    <property type="match status" value="1"/>
</dbReference>
<comment type="caution">
    <text evidence="3">The sequence shown here is derived from an EMBL/GenBank/DDBJ whole genome shotgun (WGS) entry which is preliminary data.</text>
</comment>
<evidence type="ECO:0000256" key="1">
    <source>
        <dbReference type="ARBA" id="ARBA00006817"/>
    </source>
</evidence>
<dbReference type="Gene3D" id="3.30.530.20">
    <property type="match status" value="1"/>
</dbReference>
<proteinExistence type="inferred from homology"/>
<dbReference type="InterPro" id="IPR013538">
    <property type="entry name" value="ASHA1/2-like_C"/>
</dbReference>
<dbReference type="RefSeq" id="WP_377280562.1">
    <property type="nucleotide sequence ID" value="NZ_JBHRSI010000001.1"/>
</dbReference>